<feature type="compositionally biased region" description="Basic and acidic residues" evidence="1">
    <location>
        <begin position="176"/>
        <end position="186"/>
    </location>
</feature>
<reference evidence="2 3" key="1">
    <citation type="journal article" date="2019" name="Sci. Rep.">
        <title>A multi-omics analysis of the grapevine pathogen Lasiodiplodia theobromae reveals that temperature affects the expression of virulence- and pathogenicity-related genes.</title>
        <authorList>
            <person name="Felix C."/>
            <person name="Meneses R."/>
            <person name="Goncalves M.F.M."/>
            <person name="Tilleman L."/>
            <person name="Duarte A.S."/>
            <person name="Jorrin-Novo J.V."/>
            <person name="Van de Peer Y."/>
            <person name="Deforce D."/>
            <person name="Van Nieuwerburgh F."/>
            <person name="Esteves A.C."/>
            <person name="Alves A."/>
        </authorList>
    </citation>
    <scope>NUCLEOTIDE SEQUENCE [LARGE SCALE GENOMIC DNA]</scope>
    <source>
        <strain evidence="2 3">LA-SOL3</strain>
    </source>
</reference>
<keyword evidence="3" id="KW-1185">Reference proteome</keyword>
<gene>
    <name evidence="2" type="primary">ywbE</name>
    <name evidence="2" type="ORF">DBV05_g10652</name>
</gene>
<protein>
    <submittedName>
        <fullName evidence="2">Protein YwbE</fullName>
    </submittedName>
</protein>
<evidence type="ECO:0000256" key="1">
    <source>
        <dbReference type="SAM" id="MobiDB-lite"/>
    </source>
</evidence>
<dbReference type="EMBL" id="VCHE01000126">
    <property type="protein sequence ID" value="KAB2570671.1"/>
    <property type="molecule type" value="Genomic_DNA"/>
</dbReference>
<dbReference type="PANTHER" id="PTHR40069:SF1">
    <property type="entry name" value="YWBE PROTEIN"/>
    <property type="match status" value="1"/>
</dbReference>
<feature type="compositionally biased region" description="Basic residues" evidence="1">
    <location>
        <begin position="23"/>
        <end position="35"/>
    </location>
</feature>
<dbReference type="AlphaFoldDB" id="A0A5N5CZ93"/>
<feature type="region of interest" description="Disordered" evidence="1">
    <location>
        <begin position="155"/>
        <end position="193"/>
    </location>
</feature>
<dbReference type="Pfam" id="PF09962">
    <property type="entry name" value="DUF2196"/>
    <property type="match status" value="1"/>
</dbReference>
<sequence length="219" mass="23761">MMQRPRNRQGRPQQQQSADRGRGRGGRGRGGHGRGGRNNFNAPSGVPSIQQVVAGAHVSIVLKIDQPTGRQVQGTVADVLTSGNHPRGIKVRLVDGRVGRVQRMATEQEARAGSEGLSNLGRNGEPNGGIHQGVTTTTRPSNSRFDIRYRDVREEEDLEGPPTGYSLDAFLPPDHPLQERHDDTREPTGLSSATQVCPVCNDFEGDELAVSHHVSSHFD</sequence>
<feature type="region of interest" description="Disordered" evidence="1">
    <location>
        <begin position="1"/>
        <end position="46"/>
    </location>
</feature>
<evidence type="ECO:0000313" key="2">
    <source>
        <dbReference type="EMBL" id="KAB2570671.1"/>
    </source>
</evidence>
<dbReference type="NCBIfam" id="TIGR03833">
    <property type="entry name" value="YwbE family protein"/>
    <property type="match status" value="1"/>
</dbReference>
<organism evidence="2 3">
    <name type="scientific">Lasiodiplodia theobromae</name>
    <dbReference type="NCBI Taxonomy" id="45133"/>
    <lineage>
        <taxon>Eukaryota</taxon>
        <taxon>Fungi</taxon>
        <taxon>Dikarya</taxon>
        <taxon>Ascomycota</taxon>
        <taxon>Pezizomycotina</taxon>
        <taxon>Dothideomycetes</taxon>
        <taxon>Dothideomycetes incertae sedis</taxon>
        <taxon>Botryosphaeriales</taxon>
        <taxon>Botryosphaeriaceae</taxon>
        <taxon>Lasiodiplodia</taxon>
    </lineage>
</organism>
<feature type="region of interest" description="Disordered" evidence="1">
    <location>
        <begin position="107"/>
        <end position="141"/>
    </location>
</feature>
<dbReference type="PANTHER" id="PTHR40069">
    <property type="entry name" value="YWBE PROTEIN"/>
    <property type="match status" value="1"/>
</dbReference>
<dbReference type="Proteomes" id="UP000325902">
    <property type="component" value="Unassembled WGS sequence"/>
</dbReference>
<evidence type="ECO:0000313" key="3">
    <source>
        <dbReference type="Proteomes" id="UP000325902"/>
    </source>
</evidence>
<accession>A0A5N5CZ93</accession>
<dbReference type="InterPro" id="IPR019240">
    <property type="entry name" value="DUF2196"/>
</dbReference>
<proteinExistence type="predicted"/>
<dbReference type="OrthoDB" id="20105at2759"/>
<comment type="caution">
    <text evidence="2">The sequence shown here is derived from an EMBL/GenBank/DDBJ whole genome shotgun (WGS) entry which is preliminary data.</text>
</comment>
<name>A0A5N5CZ93_9PEZI</name>